<dbReference type="AlphaFoldDB" id="A0A0F3IW90"/>
<evidence type="ECO:0000256" key="10">
    <source>
        <dbReference type="ARBA" id="ARBA00024849"/>
    </source>
</evidence>
<comment type="caution">
    <text evidence="16">The sequence shown here is derived from an EMBL/GenBank/DDBJ whole genome shotgun (WGS) entry which is preliminary data.</text>
</comment>
<dbReference type="Gene3D" id="3.30.70.1050">
    <property type="entry name" value="Trigger factor ribosome-binding domain"/>
    <property type="match status" value="1"/>
</dbReference>
<protein>
    <recommendedName>
        <fullName evidence="4 12">Trigger factor</fullName>
        <shortName evidence="12">TF</shortName>
        <ecNumber evidence="3 12">5.2.1.8</ecNumber>
    </recommendedName>
    <alternativeName>
        <fullName evidence="11 12">PPIase</fullName>
    </alternativeName>
</protein>
<dbReference type="PATRIC" id="fig|552518.3.peg.651"/>
<dbReference type="InterPro" id="IPR027304">
    <property type="entry name" value="Trigger_fact/SurA_dom_sf"/>
</dbReference>
<dbReference type="PIRSF" id="PIRSF003095">
    <property type="entry name" value="Trigger_factor"/>
    <property type="match status" value="1"/>
</dbReference>
<dbReference type="GO" id="GO:0005737">
    <property type="term" value="C:cytoplasm"/>
    <property type="evidence" value="ECO:0007669"/>
    <property type="project" value="UniProtKB-SubCell"/>
</dbReference>
<dbReference type="GO" id="GO:0051083">
    <property type="term" value="P:'de novo' cotranslational protein folding"/>
    <property type="evidence" value="ECO:0007669"/>
    <property type="project" value="TreeGrafter"/>
</dbReference>
<dbReference type="InterPro" id="IPR005215">
    <property type="entry name" value="Trig_fac"/>
</dbReference>
<accession>A0A0F3IW90</accession>
<proteinExistence type="inferred from homology"/>
<comment type="similarity">
    <text evidence="2 12 14">Belongs to the FKBP-type PPIase family. Tig subfamily.</text>
</comment>
<dbReference type="GO" id="GO:0003755">
    <property type="term" value="F:peptidyl-prolyl cis-trans isomerase activity"/>
    <property type="evidence" value="ECO:0007669"/>
    <property type="project" value="UniProtKB-UniRule"/>
</dbReference>
<evidence type="ECO:0000256" key="4">
    <source>
        <dbReference type="ARBA" id="ARBA00016902"/>
    </source>
</evidence>
<dbReference type="GO" id="GO:0051301">
    <property type="term" value="P:cell division"/>
    <property type="evidence" value="ECO:0007669"/>
    <property type="project" value="UniProtKB-KW"/>
</dbReference>
<dbReference type="InterPro" id="IPR036611">
    <property type="entry name" value="Trigger_fac_ribosome-bd_sf"/>
</dbReference>
<dbReference type="PANTHER" id="PTHR30560">
    <property type="entry name" value="TRIGGER FACTOR CHAPERONE AND PEPTIDYL-PROLYL CIS/TRANS ISOMERASE"/>
    <property type="match status" value="1"/>
</dbReference>
<keyword evidence="5 12" id="KW-0132">Cell division</keyword>
<keyword evidence="6 12" id="KW-0697">Rotamase</keyword>
<dbReference type="SUPFAM" id="SSF109998">
    <property type="entry name" value="Triger factor/SurA peptide-binding domain-like"/>
    <property type="match status" value="1"/>
</dbReference>
<evidence type="ECO:0000256" key="2">
    <source>
        <dbReference type="ARBA" id="ARBA00005464"/>
    </source>
</evidence>
<evidence type="ECO:0000256" key="11">
    <source>
        <dbReference type="ARBA" id="ARBA00029986"/>
    </source>
</evidence>
<evidence type="ECO:0000256" key="3">
    <source>
        <dbReference type="ARBA" id="ARBA00013194"/>
    </source>
</evidence>
<dbReference type="Gene3D" id="3.10.50.40">
    <property type="match status" value="1"/>
</dbReference>
<keyword evidence="8 12" id="KW-0413">Isomerase</keyword>
<dbReference type="EC" id="5.2.1.8" evidence="3 12"/>
<evidence type="ECO:0000256" key="7">
    <source>
        <dbReference type="ARBA" id="ARBA00023186"/>
    </source>
</evidence>
<dbReference type="InterPro" id="IPR046357">
    <property type="entry name" value="PPIase_dom_sf"/>
</dbReference>
<name>A0A0F3IW90_9PROT</name>
<dbReference type="InterPro" id="IPR008881">
    <property type="entry name" value="Trigger_fac_ribosome-bd_bac"/>
</dbReference>
<reference evidence="16 17" key="1">
    <citation type="submission" date="2015-03" db="EMBL/GenBank/DDBJ databases">
        <title>Draft genome sequence of Elstera litoralis.</title>
        <authorList>
            <person name="Rahalkar M.C."/>
            <person name="Dhakephalkar P.K."/>
            <person name="Pore S.D."/>
            <person name="Arora P."/>
            <person name="Kapse N.G."/>
            <person name="Pandit P.S."/>
        </authorList>
    </citation>
    <scope>NUCLEOTIDE SEQUENCE [LARGE SCALE GENOMIC DNA]</scope>
    <source>
        <strain evidence="16 17">Dia-1</strain>
    </source>
</reference>
<dbReference type="GO" id="GO:0043335">
    <property type="term" value="P:protein unfolding"/>
    <property type="evidence" value="ECO:0007669"/>
    <property type="project" value="TreeGrafter"/>
</dbReference>
<dbReference type="Pfam" id="PF05697">
    <property type="entry name" value="Trigger_N"/>
    <property type="match status" value="1"/>
</dbReference>
<evidence type="ECO:0000313" key="17">
    <source>
        <dbReference type="Proteomes" id="UP000033774"/>
    </source>
</evidence>
<evidence type="ECO:0000256" key="5">
    <source>
        <dbReference type="ARBA" id="ARBA00022618"/>
    </source>
</evidence>
<dbReference type="FunFam" id="3.10.50.40:FF:000001">
    <property type="entry name" value="Trigger factor"/>
    <property type="match status" value="1"/>
</dbReference>
<comment type="function">
    <text evidence="10 12">Involved in protein export. Acts as a chaperone by maintaining the newly synthesized protein in an open conformation. Functions as a peptidyl-prolyl cis-trans isomerase.</text>
</comment>
<dbReference type="InterPro" id="IPR001179">
    <property type="entry name" value="PPIase_FKBP_dom"/>
</dbReference>
<comment type="catalytic activity">
    <reaction evidence="1 12 13">
        <text>[protein]-peptidylproline (omega=180) = [protein]-peptidylproline (omega=0)</text>
        <dbReference type="Rhea" id="RHEA:16237"/>
        <dbReference type="Rhea" id="RHEA-COMP:10747"/>
        <dbReference type="Rhea" id="RHEA-COMP:10748"/>
        <dbReference type="ChEBI" id="CHEBI:83833"/>
        <dbReference type="ChEBI" id="CHEBI:83834"/>
        <dbReference type="EC" id="5.2.1.8"/>
    </reaction>
</comment>
<comment type="domain">
    <text evidence="12">Consists of 3 domains; the N-terminus binds the ribosome, the middle domain has PPIase activity, while the C-terminus has intrinsic chaperone activity on its own.</text>
</comment>
<evidence type="ECO:0000256" key="9">
    <source>
        <dbReference type="ARBA" id="ARBA00023306"/>
    </source>
</evidence>
<dbReference type="Pfam" id="PF05698">
    <property type="entry name" value="Trigger_C"/>
    <property type="match status" value="1"/>
</dbReference>
<evidence type="ECO:0000256" key="13">
    <source>
        <dbReference type="PROSITE-ProRule" id="PRU00277"/>
    </source>
</evidence>
<keyword evidence="17" id="KW-1185">Reference proteome</keyword>
<dbReference type="EMBL" id="LAJY01000016">
    <property type="protein sequence ID" value="KJV11020.1"/>
    <property type="molecule type" value="Genomic_DNA"/>
</dbReference>
<gene>
    <name evidence="12" type="primary">tig</name>
    <name evidence="16" type="ORF">VZ95_01115</name>
</gene>
<dbReference type="GO" id="GO:0015031">
    <property type="term" value="P:protein transport"/>
    <property type="evidence" value="ECO:0007669"/>
    <property type="project" value="UniProtKB-UniRule"/>
</dbReference>
<evidence type="ECO:0000256" key="1">
    <source>
        <dbReference type="ARBA" id="ARBA00000971"/>
    </source>
</evidence>
<dbReference type="HAMAP" id="MF_00303">
    <property type="entry name" value="Trigger_factor_Tig"/>
    <property type="match status" value="1"/>
</dbReference>
<evidence type="ECO:0000313" key="16">
    <source>
        <dbReference type="EMBL" id="KJV11020.1"/>
    </source>
</evidence>
<feature type="domain" description="PPIase FKBP-type" evidence="15">
    <location>
        <begin position="163"/>
        <end position="243"/>
    </location>
</feature>
<keyword evidence="7 12" id="KW-0143">Chaperone</keyword>
<dbReference type="GO" id="GO:0044183">
    <property type="term" value="F:protein folding chaperone"/>
    <property type="evidence" value="ECO:0007669"/>
    <property type="project" value="TreeGrafter"/>
</dbReference>
<organism evidence="16 17">
    <name type="scientific">Elstera litoralis</name>
    <dbReference type="NCBI Taxonomy" id="552518"/>
    <lineage>
        <taxon>Bacteria</taxon>
        <taxon>Pseudomonadati</taxon>
        <taxon>Pseudomonadota</taxon>
        <taxon>Alphaproteobacteria</taxon>
        <taxon>Rhodospirillales</taxon>
        <taxon>Rhodospirillaceae</taxon>
        <taxon>Elstera</taxon>
    </lineage>
</organism>
<comment type="subcellular location">
    <subcellularLocation>
        <location evidence="12">Cytoplasm</location>
    </subcellularLocation>
    <text evidence="12">About half TF is bound to the ribosome near the polypeptide exit tunnel while the other half is free in the cytoplasm.</text>
</comment>
<dbReference type="Proteomes" id="UP000033774">
    <property type="component" value="Unassembled WGS sequence"/>
</dbReference>
<evidence type="ECO:0000256" key="6">
    <source>
        <dbReference type="ARBA" id="ARBA00023110"/>
    </source>
</evidence>
<dbReference type="PROSITE" id="PS50059">
    <property type="entry name" value="FKBP_PPIASE"/>
    <property type="match status" value="1"/>
</dbReference>
<dbReference type="SUPFAM" id="SSF54534">
    <property type="entry name" value="FKBP-like"/>
    <property type="match status" value="1"/>
</dbReference>
<dbReference type="OrthoDB" id="9767721at2"/>
<evidence type="ECO:0000256" key="14">
    <source>
        <dbReference type="RuleBase" id="RU003914"/>
    </source>
</evidence>
<dbReference type="RefSeq" id="WP_045774242.1">
    <property type="nucleotide sequence ID" value="NZ_LAJY01000016.1"/>
</dbReference>
<dbReference type="SUPFAM" id="SSF102735">
    <property type="entry name" value="Trigger factor ribosome-binding domain"/>
    <property type="match status" value="1"/>
</dbReference>
<dbReference type="GO" id="GO:0043022">
    <property type="term" value="F:ribosome binding"/>
    <property type="evidence" value="ECO:0007669"/>
    <property type="project" value="TreeGrafter"/>
</dbReference>
<dbReference type="Gene3D" id="1.10.3120.10">
    <property type="entry name" value="Trigger factor, C-terminal domain"/>
    <property type="match status" value="1"/>
</dbReference>
<evidence type="ECO:0000256" key="8">
    <source>
        <dbReference type="ARBA" id="ARBA00023235"/>
    </source>
</evidence>
<evidence type="ECO:0000259" key="15">
    <source>
        <dbReference type="PROSITE" id="PS50059"/>
    </source>
</evidence>
<dbReference type="PANTHER" id="PTHR30560:SF3">
    <property type="entry name" value="TRIGGER FACTOR-LIKE PROTEIN TIG, CHLOROPLASTIC"/>
    <property type="match status" value="1"/>
</dbReference>
<keyword evidence="12" id="KW-0963">Cytoplasm</keyword>
<keyword evidence="9 12" id="KW-0131">Cell cycle</keyword>
<dbReference type="NCBIfam" id="TIGR00115">
    <property type="entry name" value="tig"/>
    <property type="match status" value="1"/>
</dbReference>
<dbReference type="Pfam" id="PF00254">
    <property type="entry name" value="FKBP_C"/>
    <property type="match status" value="1"/>
</dbReference>
<sequence>MQVTETLAEGLKRQYKIAVPADYLETQVNAKLAELAKKVSVPGFRPGKVPMNLVRQRYLGSVMGEVLETTVQQTSSKAIEERGLRPAFQPKVNVESFELESGVQFTMDVEILPEITVADFATLEIERPTAPVADEDVDKGLEKLRSESRATKKVEEDRPAQAGDTVVIDFVGKDAGEPFQGGAGTDFHLTLGSGMFIPGFEDQLIGAKLGEEKVLNVTFPADYQAENLKGKAVTFDVTVKELREPEQVELTDDFAKAFGLESLDALKTAIRGQIEREYAAAGRLKAKRVLLDKLDTTHSFDVPPTLEEAEFNAIWNQFEQAKAAGENDPLLEGKSDDEVRDEYKRIANRRVRLGLLLAEIGRLHNIQIEDQELRAAIFNVARQYPGQERQVLEFFTNNQDAITQIRGPIFEDKVVDHILTTAKVTDKTVTPEELLKADAE</sequence>
<evidence type="ECO:0000256" key="12">
    <source>
        <dbReference type="HAMAP-Rule" id="MF_00303"/>
    </source>
</evidence>
<dbReference type="InterPro" id="IPR008880">
    <property type="entry name" value="Trigger_fac_C"/>
</dbReference>
<dbReference type="InterPro" id="IPR037041">
    <property type="entry name" value="Trigger_fac_C_sf"/>
</dbReference>